<dbReference type="EMBL" id="BROD01000001">
    <property type="protein sequence ID" value="GKX65829.1"/>
    <property type="molecule type" value="Genomic_DNA"/>
</dbReference>
<evidence type="ECO:0000313" key="1">
    <source>
        <dbReference type="EMBL" id="GKX65829.1"/>
    </source>
</evidence>
<accession>A0ACB5RAD6</accession>
<protein>
    <submittedName>
        <fullName evidence="1">Uncharacterized protein</fullName>
    </submittedName>
</protein>
<reference evidence="1" key="1">
    <citation type="journal article" date="2025" name="Int. J. Syst. Evol. Microbiol.">
        <title>Inconstantimicrobium mannanitabidum sp. nov., a novel member of the family Clostridiaceae isolated from anoxic soil under the treatment of reductive soil disinfestation.</title>
        <authorList>
            <person name="Ueki A."/>
            <person name="Tonouchi A."/>
            <person name="Honma S."/>
            <person name="Kaku N."/>
            <person name="Ueki K."/>
        </authorList>
    </citation>
    <scope>NUCLEOTIDE SEQUENCE</scope>
    <source>
        <strain evidence="1">TW13</strain>
    </source>
</reference>
<gene>
    <name evidence="1" type="ORF">rsdtw13_10870</name>
</gene>
<keyword evidence="2" id="KW-1185">Reference proteome</keyword>
<sequence>MKPTKDEQFYIDKSLEFAQKLYDEGEITLNDLLKIKKANRDKVLQEVANVLLSYKIEDKILSVTTQEKQKLHNKFGELVTDLFMSQYKNDTKQITDILTNIIEDKYNSNTYLLKLGMDFKASKIDSKDIKEILNYKIDGKNYSDRIYDNSNKVAKQLKIELDKLFNGETNVNSIEKIIKDRFNVDASNTSRLVQNEMARVQTDINQQWAEDNNIEYEMWSATLDDKTAEYDASLDGKVFRVDDSSKPIPIQDTHVGCRCTYVALPNKDYRPTSRLDNKTRGTIDWKSYEEWKNDNEE</sequence>
<name>A0ACB5RAD6_9CLOT</name>
<comment type="caution">
    <text evidence="1">The sequence shown here is derived from an EMBL/GenBank/DDBJ whole genome shotgun (WGS) entry which is preliminary data.</text>
</comment>
<dbReference type="Proteomes" id="UP001058074">
    <property type="component" value="Unassembled WGS sequence"/>
</dbReference>
<proteinExistence type="predicted"/>
<organism evidence="1 2">
    <name type="scientific">Inconstantimicrobium mannanitabidum</name>
    <dbReference type="NCBI Taxonomy" id="1604901"/>
    <lineage>
        <taxon>Bacteria</taxon>
        <taxon>Bacillati</taxon>
        <taxon>Bacillota</taxon>
        <taxon>Clostridia</taxon>
        <taxon>Eubacteriales</taxon>
        <taxon>Clostridiaceae</taxon>
        <taxon>Inconstantimicrobium</taxon>
    </lineage>
</organism>
<evidence type="ECO:0000313" key="2">
    <source>
        <dbReference type="Proteomes" id="UP001058074"/>
    </source>
</evidence>